<feature type="binding site" evidence="13 15">
    <location>
        <position position="320"/>
    </location>
    <ligand>
        <name>ATP</name>
        <dbReference type="ChEBI" id="CHEBI:30616"/>
    </ligand>
</feature>
<dbReference type="InterPro" id="IPR001576">
    <property type="entry name" value="Phosphoglycerate_kinase"/>
</dbReference>
<evidence type="ECO:0000256" key="9">
    <source>
        <dbReference type="ARBA" id="ARBA00022679"/>
    </source>
</evidence>
<comment type="catalytic activity">
    <reaction evidence="1 13 16">
        <text>(2R)-3-phosphoglycerate + ATP = (2R)-3-phospho-glyceroyl phosphate + ADP</text>
        <dbReference type="Rhea" id="RHEA:14801"/>
        <dbReference type="ChEBI" id="CHEBI:30616"/>
        <dbReference type="ChEBI" id="CHEBI:57604"/>
        <dbReference type="ChEBI" id="CHEBI:58272"/>
        <dbReference type="ChEBI" id="CHEBI:456216"/>
        <dbReference type="EC" id="2.7.2.3"/>
    </reaction>
</comment>
<dbReference type="InterPro" id="IPR015911">
    <property type="entry name" value="Phosphoglycerate_kinase_CS"/>
</dbReference>
<dbReference type="KEGG" id="cox:E0W60_01220"/>
<dbReference type="GO" id="GO:0043531">
    <property type="term" value="F:ADP binding"/>
    <property type="evidence" value="ECO:0007669"/>
    <property type="project" value="TreeGrafter"/>
</dbReference>
<accession>A0A4P7LGE2</accession>
<evidence type="ECO:0000313" key="18">
    <source>
        <dbReference type="Proteomes" id="UP000295294"/>
    </source>
</evidence>
<dbReference type="PANTHER" id="PTHR11406">
    <property type="entry name" value="PHOSPHOGLYCERATE KINASE"/>
    <property type="match status" value="1"/>
</dbReference>
<evidence type="ECO:0000313" key="17">
    <source>
        <dbReference type="EMBL" id="QBY51587.1"/>
    </source>
</evidence>
<evidence type="ECO:0000256" key="8">
    <source>
        <dbReference type="ARBA" id="ARBA00022567"/>
    </source>
</evidence>
<evidence type="ECO:0000256" key="2">
    <source>
        <dbReference type="ARBA" id="ARBA00004496"/>
    </source>
</evidence>
<dbReference type="GO" id="GO:0004618">
    <property type="term" value="F:phosphoglycerate kinase activity"/>
    <property type="evidence" value="ECO:0007669"/>
    <property type="project" value="UniProtKB-UniRule"/>
</dbReference>
<feature type="binding site" evidence="14">
    <location>
        <position position="36"/>
    </location>
    <ligand>
        <name>(2R)-3-phosphoglycerate</name>
        <dbReference type="ChEBI" id="CHEBI:58272"/>
    </ligand>
</feature>
<evidence type="ECO:0000256" key="1">
    <source>
        <dbReference type="ARBA" id="ARBA00000642"/>
    </source>
</evidence>
<dbReference type="PIRSF" id="PIRSF000724">
    <property type="entry name" value="Pgk"/>
    <property type="match status" value="1"/>
</dbReference>
<dbReference type="PRINTS" id="PR00477">
    <property type="entry name" value="PHGLYCKINASE"/>
</dbReference>
<feature type="binding site" evidence="14">
    <location>
        <position position="114"/>
    </location>
    <ligand>
        <name>(2R)-3-phosphoglycerate</name>
        <dbReference type="ChEBI" id="CHEBI:58272"/>
    </ligand>
</feature>
<dbReference type="GO" id="GO:0005829">
    <property type="term" value="C:cytosol"/>
    <property type="evidence" value="ECO:0007669"/>
    <property type="project" value="TreeGrafter"/>
</dbReference>
<dbReference type="AlphaFoldDB" id="A0A4P7LGE2"/>
<evidence type="ECO:0000256" key="5">
    <source>
        <dbReference type="ARBA" id="ARBA00011245"/>
    </source>
</evidence>
<dbReference type="STRING" id="1349762.GCA_001592245_02763"/>
<dbReference type="OrthoDB" id="9808460at2"/>
<reference evidence="17 18" key="1">
    <citation type="submission" date="2019-03" db="EMBL/GenBank/DDBJ databases">
        <title>Efficiently degradation of phenoxyalkanoic acid herbicides by Cupriavidus oxalaticus strain X32.</title>
        <authorList>
            <person name="Sheng X."/>
        </authorList>
    </citation>
    <scope>NUCLEOTIDE SEQUENCE [LARGE SCALE GENOMIC DNA]</scope>
    <source>
        <strain evidence="17 18">X32</strain>
    </source>
</reference>
<feature type="binding site" evidence="13">
    <location>
        <position position="114"/>
    </location>
    <ligand>
        <name>substrate</name>
    </ligand>
</feature>
<feature type="binding site" evidence="13">
    <location>
        <position position="147"/>
    </location>
    <ligand>
        <name>substrate</name>
    </ligand>
</feature>
<proteinExistence type="inferred from homology"/>
<feature type="binding site" evidence="14">
    <location>
        <position position="147"/>
    </location>
    <ligand>
        <name>(2R)-3-phosphoglycerate</name>
        <dbReference type="ChEBI" id="CHEBI:58272"/>
    </ligand>
</feature>
<keyword evidence="11 13" id="KW-0418">Kinase</keyword>
<dbReference type="GO" id="GO:0019253">
    <property type="term" value="P:reductive pentose-phosphate cycle"/>
    <property type="evidence" value="ECO:0007669"/>
    <property type="project" value="UniProtKB-KW"/>
</dbReference>
<comment type="subunit">
    <text evidence="5 13">Monomer.</text>
</comment>
<keyword evidence="9 13" id="KW-0808">Transferase</keyword>
<protein>
    <recommendedName>
        <fullName evidence="6 13">Phosphoglycerate kinase</fullName>
        <ecNumber evidence="6 13">2.7.2.3</ecNumber>
    </recommendedName>
</protein>
<comment type="caution">
    <text evidence="13">Lacks conserved residue(s) required for the propagation of feature annotation.</text>
</comment>
<gene>
    <name evidence="13" type="primary">pgk</name>
    <name evidence="17" type="ORF">E0W60_01220</name>
</gene>
<comment type="subcellular location">
    <subcellularLocation>
        <location evidence="2 13">Cytoplasm</location>
    </subcellularLocation>
</comment>
<feature type="binding site" evidence="13 15">
    <location>
        <begin position="346"/>
        <end position="349"/>
    </location>
    <ligand>
        <name>ATP</name>
        <dbReference type="ChEBI" id="CHEBI:30616"/>
    </ligand>
</feature>
<evidence type="ECO:0000256" key="15">
    <source>
        <dbReference type="PIRSR" id="PIRSR000724-2"/>
    </source>
</evidence>
<evidence type="ECO:0000256" key="6">
    <source>
        <dbReference type="ARBA" id="ARBA00013061"/>
    </source>
</evidence>
<dbReference type="FunFam" id="3.40.50.1260:FF:000002">
    <property type="entry name" value="Phosphoglycerate kinase"/>
    <property type="match status" value="1"/>
</dbReference>
<feature type="binding site" evidence="13 14">
    <location>
        <begin position="59"/>
        <end position="62"/>
    </location>
    <ligand>
        <name>substrate</name>
    </ligand>
</feature>
<keyword evidence="13" id="KW-0324">Glycolysis</keyword>
<evidence type="ECO:0000256" key="3">
    <source>
        <dbReference type="ARBA" id="ARBA00005215"/>
    </source>
</evidence>
<evidence type="ECO:0000256" key="7">
    <source>
        <dbReference type="ARBA" id="ARBA00022490"/>
    </source>
</evidence>
<dbReference type="SUPFAM" id="SSF53748">
    <property type="entry name" value="Phosphoglycerate kinase"/>
    <property type="match status" value="1"/>
</dbReference>
<keyword evidence="8" id="KW-0113">Calvin cycle</keyword>
<dbReference type="GO" id="GO:0005524">
    <property type="term" value="F:ATP binding"/>
    <property type="evidence" value="ECO:0007669"/>
    <property type="project" value="UniProtKB-KW"/>
</dbReference>
<keyword evidence="7 13" id="KW-0963">Cytoplasm</keyword>
<dbReference type="PROSITE" id="PS00111">
    <property type="entry name" value="PGLYCERATE_KINASE"/>
    <property type="match status" value="1"/>
</dbReference>
<evidence type="ECO:0000256" key="14">
    <source>
        <dbReference type="PIRSR" id="PIRSR000724-1"/>
    </source>
</evidence>
<dbReference type="FunFam" id="3.40.50.1260:FF:000001">
    <property type="entry name" value="Phosphoglycerate kinase"/>
    <property type="match status" value="1"/>
</dbReference>
<dbReference type="GO" id="GO:0006094">
    <property type="term" value="P:gluconeogenesis"/>
    <property type="evidence" value="ECO:0007669"/>
    <property type="project" value="TreeGrafter"/>
</dbReference>
<feature type="binding site" evidence="13 15">
    <location>
        <position position="198"/>
    </location>
    <ligand>
        <name>ATP</name>
        <dbReference type="ChEBI" id="CHEBI:30616"/>
    </ligand>
</feature>
<evidence type="ECO:0000256" key="10">
    <source>
        <dbReference type="ARBA" id="ARBA00022741"/>
    </source>
</evidence>
<dbReference type="Proteomes" id="UP000295294">
    <property type="component" value="Chromosome 1"/>
</dbReference>
<evidence type="ECO:0000256" key="11">
    <source>
        <dbReference type="ARBA" id="ARBA00022777"/>
    </source>
</evidence>
<dbReference type="EMBL" id="CP038634">
    <property type="protein sequence ID" value="QBY51587.1"/>
    <property type="molecule type" value="Genomic_DNA"/>
</dbReference>
<dbReference type="PANTHER" id="PTHR11406:SF23">
    <property type="entry name" value="PHOSPHOGLYCERATE KINASE 1, CHLOROPLASTIC-RELATED"/>
    <property type="match status" value="1"/>
</dbReference>
<dbReference type="InterPro" id="IPR036043">
    <property type="entry name" value="Phosphoglycerate_kinase_sf"/>
</dbReference>
<evidence type="ECO:0000256" key="4">
    <source>
        <dbReference type="ARBA" id="ARBA00008982"/>
    </source>
</evidence>
<dbReference type="EC" id="2.7.2.3" evidence="6 13"/>
<dbReference type="Pfam" id="PF00162">
    <property type="entry name" value="PGK"/>
    <property type="match status" value="1"/>
</dbReference>
<keyword evidence="10 13" id="KW-0547">Nucleotide-binding</keyword>
<evidence type="ECO:0000256" key="12">
    <source>
        <dbReference type="ARBA" id="ARBA00022840"/>
    </source>
</evidence>
<comment type="similarity">
    <text evidence="4 13 16">Belongs to the phosphoglycerate kinase family.</text>
</comment>
<comment type="pathway">
    <text evidence="13">Carbohydrate degradation; glycolysis; pyruvate from D-glyceraldehyde 3-phosphate: step 2/5.</text>
</comment>
<dbReference type="InterPro" id="IPR015824">
    <property type="entry name" value="Phosphoglycerate_kinase_N"/>
</dbReference>
<keyword evidence="12 13" id="KW-0067">ATP-binding</keyword>
<feature type="binding site" evidence="13">
    <location>
        <position position="36"/>
    </location>
    <ligand>
        <name>substrate</name>
    </ligand>
</feature>
<feature type="binding site" evidence="13 14">
    <location>
        <begin position="20"/>
        <end position="22"/>
    </location>
    <ligand>
        <name>substrate</name>
    </ligand>
</feature>
<dbReference type="UniPathway" id="UPA00109">
    <property type="reaction ID" value="UER00185"/>
</dbReference>
<evidence type="ECO:0000256" key="13">
    <source>
        <dbReference type="HAMAP-Rule" id="MF_00145"/>
    </source>
</evidence>
<comment type="pathway">
    <text evidence="3">Carbohydrate biosynthesis; Calvin cycle.</text>
</comment>
<sequence length="393" mass="40514">MAALLAAGGLAGKRVFIRADLNVPQDDAGQITDDTRIRASLPAIEACLQAGAAVMVTSHLGRPEEGKPDPRHSLAPVGRRLSELLGRQVPLLSGWTAGCFQVPPGQVVLLENCRVNKGEKKNSDELAQKMAALCDIYVNDAFGTAHRAEATTHGIARYAPVACAGPLLAAEIDALGKALGQPARPLVAIVAGSKVSTKLTILKSLADKVDNLVVGGGIANSFMLAAGLKIGKSLAEAELVGDARAIIDIMARRGASVPIPVDVVCAKEFSATAAAIVKDVKDVADDDMILDIGPQTAALLAEQLKAAGTIVWNGPVGVFEFDQFGNGTKVLAQAIAESKAFSIAGGGDTLAAIAKYGIADRVGYISTGGGAFLEFLEGRKLPALDVLEQRAAG</sequence>
<organism evidence="17 18">
    <name type="scientific">Cupriavidus oxalaticus</name>
    <dbReference type="NCBI Taxonomy" id="96344"/>
    <lineage>
        <taxon>Bacteria</taxon>
        <taxon>Pseudomonadati</taxon>
        <taxon>Pseudomonadota</taxon>
        <taxon>Betaproteobacteria</taxon>
        <taxon>Burkholderiales</taxon>
        <taxon>Burkholderiaceae</taxon>
        <taxon>Cupriavidus</taxon>
    </lineage>
</organism>
<dbReference type="HAMAP" id="MF_00145">
    <property type="entry name" value="Phosphoglyc_kinase"/>
    <property type="match status" value="1"/>
</dbReference>
<dbReference type="Gene3D" id="3.40.50.1260">
    <property type="entry name" value="Phosphoglycerate kinase, N-terminal domain"/>
    <property type="match status" value="2"/>
</dbReference>
<dbReference type="GO" id="GO:0006096">
    <property type="term" value="P:glycolytic process"/>
    <property type="evidence" value="ECO:0007669"/>
    <property type="project" value="UniProtKB-UniRule"/>
</dbReference>
<evidence type="ECO:0000256" key="16">
    <source>
        <dbReference type="RuleBase" id="RU000532"/>
    </source>
</evidence>
<name>A0A4P7LGE2_9BURK</name>